<proteinExistence type="predicted"/>
<feature type="domain" description="N-acetyltransferase" evidence="1">
    <location>
        <begin position="11"/>
        <end position="132"/>
    </location>
</feature>
<dbReference type="AlphaFoldDB" id="A0A9X3RBR5"/>
<comment type="caution">
    <text evidence="2">The sequence shown here is derived from an EMBL/GenBank/DDBJ whole genome shotgun (WGS) entry which is preliminary data.</text>
</comment>
<evidence type="ECO:0000313" key="2">
    <source>
        <dbReference type="EMBL" id="MCZ8535875.1"/>
    </source>
</evidence>
<dbReference type="InterPro" id="IPR051531">
    <property type="entry name" value="N-acetyltransferase"/>
</dbReference>
<accession>A0A9X3RBR5</accession>
<protein>
    <submittedName>
        <fullName evidence="2">GNAT family N-acetyltransferase</fullName>
    </submittedName>
</protein>
<sequence>MIKRRELHECGTLFEYLSHPSVFPFVRQKATSADEFMFMTKQLMEEEERGEVISRTITDDYGMPIGTINLYDIQDQAGFLGTWIGQPFQGKGFNQKAKNLFLEELFYQHNINTVFLRIKKHNEKSIRAAEKLPYTMNAKETHPALLEEINAGKHQYELYQIPKDLFYLATAASRFTEEEEEQAM</sequence>
<dbReference type="Pfam" id="PF13302">
    <property type="entry name" value="Acetyltransf_3"/>
    <property type="match status" value="1"/>
</dbReference>
<dbReference type="PANTHER" id="PTHR43792">
    <property type="entry name" value="GNAT FAMILY, PUTATIVE (AFU_ORTHOLOGUE AFUA_3G00765)-RELATED-RELATED"/>
    <property type="match status" value="1"/>
</dbReference>
<dbReference type="RefSeq" id="WP_269924978.1">
    <property type="nucleotide sequence ID" value="NZ_JAMKBJ010000001.1"/>
</dbReference>
<dbReference type="InterPro" id="IPR000182">
    <property type="entry name" value="GNAT_dom"/>
</dbReference>
<reference evidence="2" key="1">
    <citation type="submission" date="2022-05" db="EMBL/GenBank/DDBJ databases">
        <authorList>
            <person name="Colautti A."/>
            <person name="Iacumin L."/>
        </authorList>
    </citation>
    <scope>NUCLEOTIDE SEQUENCE</scope>
    <source>
        <strain evidence="2">SK 55</strain>
    </source>
</reference>
<evidence type="ECO:0000259" key="1">
    <source>
        <dbReference type="Pfam" id="PF13302"/>
    </source>
</evidence>
<dbReference type="EMBL" id="JAMKBJ010000001">
    <property type="protein sequence ID" value="MCZ8535875.1"/>
    <property type="molecule type" value="Genomic_DNA"/>
</dbReference>
<organism evidence="2 3">
    <name type="scientific">Paenisporosarcina quisquiliarum</name>
    <dbReference type="NCBI Taxonomy" id="365346"/>
    <lineage>
        <taxon>Bacteria</taxon>
        <taxon>Bacillati</taxon>
        <taxon>Bacillota</taxon>
        <taxon>Bacilli</taxon>
        <taxon>Bacillales</taxon>
        <taxon>Caryophanaceae</taxon>
        <taxon>Paenisporosarcina</taxon>
    </lineage>
</organism>
<dbReference type="SUPFAM" id="SSF55729">
    <property type="entry name" value="Acyl-CoA N-acyltransferases (Nat)"/>
    <property type="match status" value="1"/>
</dbReference>
<gene>
    <name evidence="2" type="ORF">M9R32_01565</name>
</gene>
<name>A0A9X3RBR5_9BACL</name>
<dbReference type="Gene3D" id="3.40.630.30">
    <property type="match status" value="1"/>
</dbReference>
<dbReference type="GO" id="GO:0016747">
    <property type="term" value="F:acyltransferase activity, transferring groups other than amino-acyl groups"/>
    <property type="evidence" value="ECO:0007669"/>
    <property type="project" value="InterPro"/>
</dbReference>
<dbReference type="Proteomes" id="UP001152173">
    <property type="component" value="Unassembled WGS sequence"/>
</dbReference>
<keyword evidence="3" id="KW-1185">Reference proteome</keyword>
<dbReference type="InterPro" id="IPR016181">
    <property type="entry name" value="Acyl_CoA_acyltransferase"/>
</dbReference>
<dbReference type="PANTHER" id="PTHR43792:SF1">
    <property type="entry name" value="N-ACETYLTRANSFERASE DOMAIN-CONTAINING PROTEIN"/>
    <property type="match status" value="1"/>
</dbReference>
<evidence type="ECO:0000313" key="3">
    <source>
        <dbReference type="Proteomes" id="UP001152173"/>
    </source>
</evidence>